<reference evidence="1 2" key="1">
    <citation type="submission" date="2020-04" db="EMBL/GenBank/DDBJ databases">
        <authorList>
            <person name="Yoon J."/>
        </authorList>
    </citation>
    <scope>NUCLEOTIDE SEQUENCE [LARGE SCALE GENOMIC DNA]</scope>
    <source>
        <strain evidence="1 2">DJ-13</strain>
    </source>
</reference>
<protein>
    <recommendedName>
        <fullName evidence="3">DUF58 domain-containing protein</fullName>
    </recommendedName>
</protein>
<name>A0ABX1GTR7_9FLAO</name>
<keyword evidence="2" id="KW-1185">Reference proteome</keyword>
<accession>A0ABX1GTR7</accession>
<comment type="caution">
    <text evidence="1">The sequence shown here is derived from an EMBL/GenBank/DDBJ whole genome shotgun (WGS) entry which is preliminary data.</text>
</comment>
<evidence type="ECO:0008006" key="3">
    <source>
        <dbReference type="Google" id="ProtNLM"/>
    </source>
</evidence>
<organism evidence="1 2">
    <name type="scientific">Croceivirga thetidis</name>
    <dbReference type="NCBI Taxonomy" id="2721623"/>
    <lineage>
        <taxon>Bacteria</taxon>
        <taxon>Pseudomonadati</taxon>
        <taxon>Bacteroidota</taxon>
        <taxon>Flavobacteriia</taxon>
        <taxon>Flavobacteriales</taxon>
        <taxon>Flavobacteriaceae</taxon>
        <taxon>Croceivirga</taxon>
    </lineage>
</organism>
<proteinExistence type="predicted"/>
<dbReference type="Proteomes" id="UP000718451">
    <property type="component" value="Unassembled WGS sequence"/>
</dbReference>
<evidence type="ECO:0000313" key="2">
    <source>
        <dbReference type="Proteomes" id="UP000718451"/>
    </source>
</evidence>
<dbReference type="RefSeq" id="WP_168553577.1">
    <property type="nucleotide sequence ID" value="NZ_JAAWWL010000003.1"/>
</dbReference>
<sequence length="174" mass="19800">MMEIIGLLIGIPLGILTSLLAWWILTHKIVPKVSFGKFISKVAIPNSEKYKYRIGIKNSGKRDMLDVDIILELVVKGFDKAVPSNTSYIKLNLNKPKLPKLKKNGRWALSINLNKLPDSLNGYSLEQLLSLKSARLRVLVFGYDGYSGARKVFESKDFKLKDIKEQLFEIKDFE</sequence>
<evidence type="ECO:0000313" key="1">
    <source>
        <dbReference type="EMBL" id="NKI33354.1"/>
    </source>
</evidence>
<dbReference type="EMBL" id="JAAWWL010000003">
    <property type="protein sequence ID" value="NKI33354.1"/>
    <property type="molecule type" value="Genomic_DNA"/>
</dbReference>
<gene>
    <name evidence="1" type="ORF">HCU67_15470</name>
</gene>